<comment type="caution">
    <text evidence="2">The sequence shown here is derived from an EMBL/GenBank/DDBJ whole genome shotgun (WGS) entry which is preliminary data.</text>
</comment>
<sequence>MENMYSDKSDKNPYKPFYKMALLGLGLIAFGIFIYFDLKAWENSNEQKYMNSLLWGLYDLGGKLTVSGFFWVIGLALILMGAKKSKELKRLSTNKKK</sequence>
<evidence type="ECO:0000256" key="1">
    <source>
        <dbReference type="SAM" id="Phobius"/>
    </source>
</evidence>
<feature type="transmembrane region" description="Helical" evidence="1">
    <location>
        <begin position="21"/>
        <end position="41"/>
    </location>
</feature>
<keyword evidence="1" id="KW-1133">Transmembrane helix</keyword>
<gene>
    <name evidence="2" type="ORF">FHK87_00265</name>
</gene>
<dbReference type="EMBL" id="VFWZ01000001">
    <property type="protein sequence ID" value="TPN88681.1"/>
    <property type="molecule type" value="Genomic_DNA"/>
</dbReference>
<protein>
    <submittedName>
        <fullName evidence="2">Uncharacterized protein</fullName>
    </submittedName>
</protein>
<dbReference type="OrthoDB" id="1446110at2"/>
<keyword evidence="1" id="KW-0472">Membrane</keyword>
<keyword evidence="1" id="KW-0812">Transmembrane</keyword>
<name>A0A504JPK6_9FLAO</name>
<dbReference type="RefSeq" id="WP_140588403.1">
    <property type="nucleotide sequence ID" value="NZ_VFWZ01000001.1"/>
</dbReference>
<accession>A0A504JPK6</accession>
<reference evidence="2 3" key="1">
    <citation type="submission" date="2019-06" db="EMBL/GenBank/DDBJ databases">
        <authorList>
            <person name="Meng X."/>
        </authorList>
    </citation>
    <scope>NUCLEOTIDE SEQUENCE [LARGE SCALE GENOMIC DNA]</scope>
    <source>
        <strain evidence="2 3">M625</strain>
    </source>
</reference>
<proteinExistence type="predicted"/>
<evidence type="ECO:0000313" key="3">
    <source>
        <dbReference type="Proteomes" id="UP000315540"/>
    </source>
</evidence>
<dbReference type="Proteomes" id="UP000315540">
    <property type="component" value="Unassembled WGS sequence"/>
</dbReference>
<evidence type="ECO:0000313" key="2">
    <source>
        <dbReference type="EMBL" id="TPN88681.1"/>
    </source>
</evidence>
<organism evidence="2 3">
    <name type="scientific">Aquimarina algicola</name>
    <dbReference type="NCBI Taxonomy" id="2589995"/>
    <lineage>
        <taxon>Bacteria</taxon>
        <taxon>Pseudomonadati</taxon>
        <taxon>Bacteroidota</taxon>
        <taxon>Flavobacteriia</taxon>
        <taxon>Flavobacteriales</taxon>
        <taxon>Flavobacteriaceae</taxon>
        <taxon>Aquimarina</taxon>
    </lineage>
</organism>
<feature type="transmembrane region" description="Helical" evidence="1">
    <location>
        <begin position="61"/>
        <end position="82"/>
    </location>
</feature>
<keyword evidence="3" id="KW-1185">Reference proteome</keyword>
<dbReference type="AlphaFoldDB" id="A0A504JPK6"/>